<dbReference type="EMBL" id="JALEMU010000012">
    <property type="protein sequence ID" value="MCI5754755.1"/>
    <property type="molecule type" value="Genomic_DNA"/>
</dbReference>
<organism evidence="4 6">
    <name type="scientific">Candidatus Colimorpha enterica</name>
    <dbReference type="NCBI Taxonomy" id="3083063"/>
    <lineage>
        <taxon>Bacteria</taxon>
        <taxon>Pseudomonadati</taxon>
        <taxon>Bacteroidota</taxon>
        <taxon>Bacteroidia</taxon>
        <taxon>Bacteroidales</taxon>
        <taxon>Candidatus Colimorpha</taxon>
    </lineage>
</organism>
<reference evidence="4" key="1">
    <citation type="submission" date="2012-11" db="EMBL/GenBank/DDBJ databases">
        <title>Dependencies among metagenomic species, viruses, plasmids and units of genetic variation.</title>
        <authorList>
            <person name="Nielsen H.B."/>
            <person name="Almeida M."/>
            <person name="Juncker A.S."/>
            <person name="Rasmussen S."/>
            <person name="Li J."/>
            <person name="Sunagawa S."/>
            <person name="Plichta D."/>
            <person name="Gautier L."/>
            <person name="Le Chatelier E."/>
            <person name="Peletier E."/>
            <person name="Bonde I."/>
            <person name="Nielsen T."/>
            <person name="Manichanh C."/>
            <person name="Arumugam M."/>
            <person name="Batto J."/>
            <person name="Santos M.B.Q.D."/>
            <person name="Blom N."/>
            <person name="Borruel N."/>
            <person name="Burgdorf K.S."/>
            <person name="Boumezbeur F."/>
            <person name="Casellas F."/>
            <person name="Dore J."/>
            <person name="Guarner F."/>
            <person name="Hansen T."/>
            <person name="Hildebrand F."/>
            <person name="Kaas R.S."/>
            <person name="Kennedy S."/>
            <person name="Kristiansen K."/>
            <person name="Kultima J.R."/>
            <person name="Leonard P."/>
            <person name="Levenez F."/>
            <person name="Lund O."/>
            <person name="Moumen B."/>
            <person name="Le Paslier D."/>
            <person name="Pons N."/>
            <person name="Pedersen O."/>
            <person name="Prifti E."/>
            <person name="Qin J."/>
            <person name="Raes J."/>
            <person name="Tap J."/>
            <person name="Tims S."/>
            <person name="Ussery D.W."/>
            <person name="Yamada T."/>
            <person name="MetaHit consortium"/>
            <person name="Renault P."/>
            <person name="Sicheritz-Ponten T."/>
            <person name="Bork P."/>
            <person name="Wang J."/>
            <person name="Brunak S."/>
            <person name="Ehrlich S.D."/>
        </authorList>
    </citation>
    <scope>NUCLEOTIDE SEQUENCE [LARGE SCALE GENOMIC DNA]</scope>
</reference>
<dbReference type="SUPFAM" id="SSF54631">
    <property type="entry name" value="CBS-domain pair"/>
    <property type="match status" value="1"/>
</dbReference>
<evidence type="ECO:0000313" key="7">
    <source>
        <dbReference type="Proteomes" id="UP001139365"/>
    </source>
</evidence>
<dbReference type="Proteomes" id="UP000017938">
    <property type="component" value="Unassembled WGS sequence"/>
</dbReference>
<feature type="domain" description="CBS" evidence="3">
    <location>
        <begin position="18"/>
        <end position="78"/>
    </location>
</feature>
<evidence type="ECO:0000313" key="4">
    <source>
        <dbReference type="EMBL" id="CDC76068.1"/>
    </source>
</evidence>
<dbReference type="PANTHER" id="PTHR43080">
    <property type="entry name" value="CBS DOMAIN-CONTAINING PROTEIN CBSX3, MITOCHONDRIAL"/>
    <property type="match status" value="1"/>
</dbReference>
<evidence type="ECO:0000313" key="5">
    <source>
        <dbReference type="EMBL" id="MCI5754755.1"/>
    </source>
</evidence>
<dbReference type="InterPro" id="IPR000644">
    <property type="entry name" value="CBS_dom"/>
</dbReference>
<dbReference type="Pfam" id="PF00571">
    <property type="entry name" value="CBS"/>
    <property type="match status" value="2"/>
</dbReference>
<evidence type="ECO:0000313" key="6">
    <source>
        <dbReference type="Proteomes" id="UP000017938"/>
    </source>
</evidence>
<gene>
    <name evidence="4" type="ORF">BN580_02036</name>
    <name evidence="5" type="ORF">MR241_00490</name>
</gene>
<comment type="caution">
    <text evidence="4">The sequence shown here is derived from an EMBL/GenBank/DDBJ whole genome shotgun (WGS) entry which is preliminary data.</text>
</comment>
<dbReference type="PANTHER" id="PTHR43080:SF2">
    <property type="entry name" value="CBS DOMAIN-CONTAINING PROTEIN"/>
    <property type="match status" value="1"/>
</dbReference>
<dbReference type="PROSITE" id="PS51371">
    <property type="entry name" value="CBS"/>
    <property type="match status" value="1"/>
</dbReference>
<dbReference type="AlphaFoldDB" id="R6TRM2"/>
<accession>R6TRM2</accession>
<dbReference type="Proteomes" id="UP001139365">
    <property type="component" value="Unassembled WGS sequence"/>
</dbReference>
<sequence length="149" mass="17132">MDKYQGNEDTLLNIAKIMIPKVCTVFIHEDDTVRQGIEVMKRHGYTAIPVLDPGERYIGCLSDSDILRHVLEAGTTDLKEHEKYRIKDILRRDFCPPLGIQADIDEVTDALLRQNFVPIVDDRNYLCGIVTRRSLIMYYSDTRGYAVPE</sequence>
<reference evidence="5 7" key="2">
    <citation type="submission" date="2022-03" db="EMBL/GenBank/DDBJ databases">
        <title>Metagenome-assembled genomes from swine fecal metagenomes.</title>
        <authorList>
            <person name="Holman D.B."/>
            <person name="Kommadath A."/>
        </authorList>
    </citation>
    <scope>NUCLEOTIDE SEQUENCE [LARGE SCALE GENOMIC DNA]</scope>
    <source>
        <strain evidence="5">SUG147</strain>
    </source>
</reference>
<dbReference type="STRING" id="1263015.BN580_02036"/>
<dbReference type="Gene3D" id="3.10.580.10">
    <property type="entry name" value="CBS-domain"/>
    <property type="match status" value="1"/>
</dbReference>
<name>R6TRM2_9BACT</name>
<dbReference type="InterPro" id="IPR046342">
    <property type="entry name" value="CBS_dom_sf"/>
</dbReference>
<keyword evidence="1 2" id="KW-0129">CBS domain</keyword>
<protein>
    <submittedName>
        <fullName evidence="5">CBS domain-containing protein</fullName>
    </submittedName>
</protein>
<evidence type="ECO:0000259" key="3">
    <source>
        <dbReference type="PROSITE" id="PS51371"/>
    </source>
</evidence>
<dbReference type="InterPro" id="IPR051257">
    <property type="entry name" value="Diverse_CBS-Domain"/>
</dbReference>
<evidence type="ECO:0000256" key="2">
    <source>
        <dbReference type="PROSITE-ProRule" id="PRU00703"/>
    </source>
</evidence>
<dbReference type="EMBL" id="CBFW010000340">
    <property type="protein sequence ID" value="CDC76068.1"/>
    <property type="molecule type" value="Genomic_DNA"/>
</dbReference>
<dbReference type="SMART" id="SM00116">
    <property type="entry name" value="CBS"/>
    <property type="match status" value="1"/>
</dbReference>
<evidence type="ECO:0000256" key="1">
    <source>
        <dbReference type="ARBA" id="ARBA00023122"/>
    </source>
</evidence>
<proteinExistence type="predicted"/>